<feature type="region of interest" description="Disordered" evidence="2">
    <location>
        <begin position="530"/>
        <end position="553"/>
    </location>
</feature>
<feature type="region of interest" description="Disordered" evidence="2">
    <location>
        <begin position="119"/>
        <end position="151"/>
    </location>
</feature>
<name>A0A1B9GNJ7_9TREE</name>
<feature type="compositionally biased region" description="Acidic residues" evidence="2">
    <location>
        <begin position="206"/>
        <end position="216"/>
    </location>
</feature>
<keyword evidence="4" id="KW-1185">Reference proteome</keyword>
<accession>A0A1B9GNJ7</accession>
<evidence type="ECO:0000256" key="2">
    <source>
        <dbReference type="SAM" id="MobiDB-lite"/>
    </source>
</evidence>
<dbReference type="Proteomes" id="UP000092666">
    <property type="component" value="Unassembled WGS sequence"/>
</dbReference>
<feature type="coiled-coil region" evidence="1">
    <location>
        <begin position="439"/>
        <end position="504"/>
    </location>
</feature>
<evidence type="ECO:0000313" key="4">
    <source>
        <dbReference type="Proteomes" id="UP000092666"/>
    </source>
</evidence>
<reference evidence="3 4" key="1">
    <citation type="submission" date="2013-07" db="EMBL/GenBank/DDBJ databases">
        <title>The Genome Sequence of Cryptococcus heveanensis BCC8398.</title>
        <authorList>
            <consortium name="The Broad Institute Genome Sequencing Platform"/>
            <person name="Cuomo C."/>
            <person name="Litvintseva A."/>
            <person name="Chen Y."/>
            <person name="Heitman J."/>
            <person name="Sun S."/>
            <person name="Springer D."/>
            <person name="Dromer F."/>
            <person name="Young S.K."/>
            <person name="Zeng Q."/>
            <person name="Gargeya S."/>
            <person name="Fitzgerald M."/>
            <person name="Abouelleil A."/>
            <person name="Alvarado L."/>
            <person name="Berlin A.M."/>
            <person name="Chapman S.B."/>
            <person name="Dewar J."/>
            <person name="Goldberg J."/>
            <person name="Griggs A."/>
            <person name="Gujja S."/>
            <person name="Hansen M."/>
            <person name="Howarth C."/>
            <person name="Imamovic A."/>
            <person name="Larimer J."/>
            <person name="McCowan C."/>
            <person name="Murphy C."/>
            <person name="Pearson M."/>
            <person name="Priest M."/>
            <person name="Roberts A."/>
            <person name="Saif S."/>
            <person name="Shea T."/>
            <person name="Sykes S."/>
            <person name="Wortman J."/>
            <person name="Nusbaum C."/>
            <person name="Birren B."/>
        </authorList>
    </citation>
    <scope>NUCLEOTIDE SEQUENCE [LARGE SCALE GENOMIC DNA]</scope>
    <source>
        <strain evidence="3 4">BCC8398</strain>
    </source>
</reference>
<dbReference type="AlphaFoldDB" id="A0A1B9GNJ7"/>
<feature type="region of interest" description="Disordered" evidence="2">
    <location>
        <begin position="303"/>
        <end position="328"/>
    </location>
</feature>
<feature type="region of interest" description="Disordered" evidence="2">
    <location>
        <begin position="200"/>
        <end position="234"/>
    </location>
</feature>
<feature type="region of interest" description="Disordered" evidence="2">
    <location>
        <begin position="31"/>
        <end position="57"/>
    </location>
</feature>
<organism evidence="3 4">
    <name type="scientific">Kwoniella heveanensis BCC8398</name>
    <dbReference type="NCBI Taxonomy" id="1296120"/>
    <lineage>
        <taxon>Eukaryota</taxon>
        <taxon>Fungi</taxon>
        <taxon>Dikarya</taxon>
        <taxon>Basidiomycota</taxon>
        <taxon>Agaricomycotina</taxon>
        <taxon>Tremellomycetes</taxon>
        <taxon>Tremellales</taxon>
        <taxon>Cryptococcaceae</taxon>
        <taxon>Kwoniella</taxon>
    </lineage>
</organism>
<keyword evidence="1" id="KW-0175">Coiled coil</keyword>
<dbReference type="EMBL" id="KI669507">
    <property type="protein sequence ID" value="OCF32563.1"/>
    <property type="molecule type" value="Genomic_DNA"/>
</dbReference>
<reference evidence="4" key="2">
    <citation type="submission" date="2013-12" db="EMBL/GenBank/DDBJ databases">
        <title>Evolution of pathogenesis and genome organization in the Tremellales.</title>
        <authorList>
            <person name="Cuomo C."/>
            <person name="Litvintseva A."/>
            <person name="Heitman J."/>
            <person name="Chen Y."/>
            <person name="Sun S."/>
            <person name="Springer D."/>
            <person name="Dromer F."/>
            <person name="Young S."/>
            <person name="Zeng Q."/>
            <person name="Chapman S."/>
            <person name="Gujja S."/>
            <person name="Saif S."/>
            <person name="Birren B."/>
        </authorList>
    </citation>
    <scope>NUCLEOTIDE SEQUENCE [LARGE SCALE GENOMIC DNA]</scope>
    <source>
        <strain evidence="4">BCC8398</strain>
    </source>
</reference>
<protein>
    <submittedName>
        <fullName evidence="3">Uncharacterized protein</fullName>
    </submittedName>
</protein>
<gene>
    <name evidence="3" type="ORF">I316_05743</name>
</gene>
<sequence>MRDDNAAPPEFTILRPPRFITEYIGWMKLPQPQPSSSGGKGHHDAVHGKCRDRAQSQPNDFEWIKVPTHNRTLGTWLRMLDDITGDDCSDDDSDLERIAIVARFRHALLMFPTIEELESQDDPSWPYQDQAQQQAKEVGANQDSRAGDLSPSATIVVDRAWETMSAPSDCEGNGQDASSEAEGVKQRTVDEPLADLGAENEHEAPETENEAADEAEQSQHDDPGVHQPADEDADETVAVEMATKDETDELWRRFDALYANHADLSNQVQRLLASAMPSTPTSPSPGHALDVNARAAHRANVISSHLGQPPMYPVLPSSSEGDGTERMTEGCRRTVTEHGAMLTLERPRRPHPAADYHAALERVTSGLVALEDKFDSMKGQCEACCSDPEKLNKAIEDGQEHLVSQVITPLGGRLATLDRLCTEFDHRLHCHNEWHEKKVQQHEQRFSALDKQVAQLMMNDAHMHELPSANATIKEDLEKLTTKMERLDAKIDRDEIKIDSLVSQFWRQNETLNKAVAQLEAHLANEKPPCSIEPEQAAQGSEADENQDQSFKASTRDRLDALTATSNNLVESVTNLAEDSKRNFADLEKGHEANRVAIAYCDKVVQNWRMAFNVTKRDIQDVRTRWTGRIEKVEDRQNQLGEGTTALSLRMDAVEKALKEFEEESEGDDGSYDQEEWETFKQLVRTLREDDSKKLERLDQIEERITDLASSYHKEREEFKAQIDTATEHQQQTPKELNRHYHHCDALIAAQDQGIALEREIRNHIRGFQNDLSVSQKKHESLRADFELNHKAGVQANEAFVAQVEQAKKDAIDRARELGKRITEIDIKHTELDTRTLKMWRAGICRLIREVSRKGGFMFTIPHSTQLLPPLEAGVDLAPINGEEDISKLTDEEVAKWLEAYRIPLADQPRFKRCLLFEFLGGEVTIESFH</sequence>
<evidence type="ECO:0000313" key="3">
    <source>
        <dbReference type="EMBL" id="OCF32563.1"/>
    </source>
</evidence>
<feature type="region of interest" description="Disordered" evidence="2">
    <location>
        <begin position="165"/>
        <end position="186"/>
    </location>
</feature>
<evidence type="ECO:0000256" key="1">
    <source>
        <dbReference type="SAM" id="Coils"/>
    </source>
</evidence>
<proteinExistence type="predicted"/>
<feature type="compositionally biased region" description="Basic and acidic residues" evidence="2">
    <location>
        <begin position="41"/>
        <end position="54"/>
    </location>
</feature>